<organism evidence="1">
    <name type="scientific">marine metagenome</name>
    <dbReference type="NCBI Taxonomy" id="408172"/>
    <lineage>
        <taxon>unclassified sequences</taxon>
        <taxon>metagenomes</taxon>
        <taxon>ecological metagenomes</taxon>
    </lineage>
</organism>
<evidence type="ECO:0000313" key="1">
    <source>
        <dbReference type="EMBL" id="SVC80139.1"/>
    </source>
</evidence>
<accession>A0A382Q3L3</accession>
<proteinExistence type="predicted"/>
<sequence>MKMSKEEQKILFNEGFRFIKNNIDKAMISGVIALLIKKELQSFSFKDQIIIDALRRSMNELNYASIEDISEKLS</sequence>
<dbReference type="AlphaFoldDB" id="A0A382Q3L3"/>
<reference evidence="1" key="1">
    <citation type="submission" date="2018-05" db="EMBL/GenBank/DDBJ databases">
        <authorList>
            <person name="Lanie J.A."/>
            <person name="Ng W.-L."/>
            <person name="Kazmierczak K.M."/>
            <person name="Andrzejewski T.M."/>
            <person name="Davidsen T.M."/>
            <person name="Wayne K.J."/>
            <person name="Tettelin H."/>
            <person name="Glass J.I."/>
            <person name="Rusch D."/>
            <person name="Podicherti R."/>
            <person name="Tsui H.-C.T."/>
            <person name="Winkler M.E."/>
        </authorList>
    </citation>
    <scope>NUCLEOTIDE SEQUENCE</scope>
</reference>
<dbReference type="EMBL" id="UINC01111723">
    <property type="protein sequence ID" value="SVC80139.1"/>
    <property type="molecule type" value="Genomic_DNA"/>
</dbReference>
<protein>
    <submittedName>
        <fullName evidence="1">Uncharacterized protein</fullName>
    </submittedName>
</protein>
<gene>
    <name evidence="1" type="ORF">METZ01_LOCUS332993</name>
</gene>
<name>A0A382Q3L3_9ZZZZ</name>
<feature type="non-terminal residue" evidence="1">
    <location>
        <position position="74"/>
    </location>
</feature>